<evidence type="ECO:0000313" key="1">
    <source>
        <dbReference type="EMBL" id="KPN29482.1"/>
    </source>
</evidence>
<dbReference type="Pfam" id="PF19102">
    <property type="entry name" value="DUF5789"/>
    <property type="match status" value="1"/>
</dbReference>
<dbReference type="OrthoDB" id="227978at2157"/>
<accession>A0A0P7GVC4</accession>
<dbReference type="InterPro" id="IPR043899">
    <property type="entry name" value="DUF5789"/>
</dbReference>
<gene>
    <name evidence="1" type="ORF">SY89_00195</name>
</gene>
<name>A0A0P7GVC4_9EURY</name>
<protein>
    <recommendedName>
        <fullName evidence="3">DUF2795 domain-containing protein</fullName>
    </recommendedName>
</protein>
<comment type="caution">
    <text evidence="1">The sequence shown here is derived from an EMBL/GenBank/DDBJ whole genome shotgun (WGS) entry which is preliminary data.</text>
</comment>
<dbReference type="AlphaFoldDB" id="A0A0P7GVC4"/>
<dbReference type="Proteomes" id="UP000050535">
    <property type="component" value="Unassembled WGS sequence"/>
</dbReference>
<dbReference type="EMBL" id="LGUC01000001">
    <property type="protein sequence ID" value="KPN29482.1"/>
    <property type="molecule type" value="Genomic_DNA"/>
</dbReference>
<sequence>MEQELKLNELEDALAGFDYPLDHEAAVASCEGVTLLLADGTESLAAVVADSNADQFDSVDDLTSEVMSNLPRNAVGEPYQSEGDG</sequence>
<dbReference type="RefSeq" id="WP_054582768.1">
    <property type="nucleotide sequence ID" value="NZ_LGUC01000001.1"/>
</dbReference>
<keyword evidence="2" id="KW-1185">Reference proteome</keyword>
<organism evidence="1 2">
    <name type="scientific">Halolamina pelagica</name>
    <dbReference type="NCBI Taxonomy" id="699431"/>
    <lineage>
        <taxon>Archaea</taxon>
        <taxon>Methanobacteriati</taxon>
        <taxon>Methanobacteriota</taxon>
        <taxon>Stenosarchaea group</taxon>
        <taxon>Halobacteria</taxon>
        <taxon>Halobacteriales</taxon>
        <taxon>Haloferacaceae</taxon>
    </lineage>
</organism>
<evidence type="ECO:0000313" key="2">
    <source>
        <dbReference type="Proteomes" id="UP000050535"/>
    </source>
</evidence>
<reference evidence="2" key="1">
    <citation type="submission" date="2013-11" db="EMBL/GenBank/DDBJ databases">
        <authorList>
            <person name="Hoang H.T."/>
            <person name="Killian M.L."/>
            <person name="Madson D.M."/>
            <person name="Arruda P.H.E."/>
            <person name="Sun D."/>
            <person name="Schwartz K.J."/>
            <person name="Yoon K."/>
        </authorList>
    </citation>
    <scope>NUCLEOTIDE SEQUENCE [LARGE SCALE GENOMIC DNA]</scope>
    <source>
        <strain evidence="2">CDK2</strain>
    </source>
</reference>
<evidence type="ECO:0008006" key="3">
    <source>
        <dbReference type="Google" id="ProtNLM"/>
    </source>
</evidence>
<proteinExistence type="predicted"/>